<keyword evidence="1" id="KW-0472">Membrane</keyword>
<accession>A0A2P2QPB5</accession>
<protein>
    <submittedName>
        <fullName evidence="2">Uncharacterized protein</fullName>
    </submittedName>
</protein>
<dbReference type="AlphaFoldDB" id="A0A2P2QPB5"/>
<keyword evidence="1" id="KW-0812">Transmembrane</keyword>
<keyword evidence="1" id="KW-1133">Transmembrane helix</keyword>
<dbReference type="EMBL" id="GGEC01088303">
    <property type="protein sequence ID" value="MBX68787.1"/>
    <property type="molecule type" value="Transcribed_RNA"/>
</dbReference>
<sequence>MEQINAMAREMNNISFLGFNSFLFFTTLIP</sequence>
<feature type="transmembrane region" description="Helical" evidence="1">
    <location>
        <begin position="12"/>
        <end position="29"/>
    </location>
</feature>
<evidence type="ECO:0000313" key="2">
    <source>
        <dbReference type="EMBL" id="MBX68787.1"/>
    </source>
</evidence>
<name>A0A2P2QPB5_RHIMU</name>
<organism evidence="2">
    <name type="scientific">Rhizophora mucronata</name>
    <name type="common">Asiatic mangrove</name>
    <dbReference type="NCBI Taxonomy" id="61149"/>
    <lineage>
        <taxon>Eukaryota</taxon>
        <taxon>Viridiplantae</taxon>
        <taxon>Streptophyta</taxon>
        <taxon>Embryophyta</taxon>
        <taxon>Tracheophyta</taxon>
        <taxon>Spermatophyta</taxon>
        <taxon>Magnoliopsida</taxon>
        <taxon>eudicotyledons</taxon>
        <taxon>Gunneridae</taxon>
        <taxon>Pentapetalae</taxon>
        <taxon>rosids</taxon>
        <taxon>fabids</taxon>
        <taxon>Malpighiales</taxon>
        <taxon>Rhizophoraceae</taxon>
        <taxon>Rhizophora</taxon>
    </lineage>
</organism>
<proteinExistence type="predicted"/>
<evidence type="ECO:0000256" key="1">
    <source>
        <dbReference type="SAM" id="Phobius"/>
    </source>
</evidence>
<reference evidence="2" key="1">
    <citation type="submission" date="2018-02" db="EMBL/GenBank/DDBJ databases">
        <title>Rhizophora mucronata_Transcriptome.</title>
        <authorList>
            <person name="Meera S.P."/>
            <person name="Sreeshan A."/>
            <person name="Augustine A."/>
        </authorList>
    </citation>
    <scope>NUCLEOTIDE SEQUENCE</scope>
    <source>
        <tissue evidence="2">Leaf</tissue>
    </source>
</reference>